<dbReference type="Proteomes" id="UP001374579">
    <property type="component" value="Unassembled WGS sequence"/>
</dbReference>
<feature type="chain" id="PRO_5042957360" evidence="1">
    <location>
        <begin position="21"/>
        <end position="80"/>
    </location>
</feature>
<organism evidence="2 3">
    <name type="scientific">Littorina saxatilis</name>
    <dbReference type="NCBI Taxonomy" id="31220"/>
    <lineage>
        <taxon>Eukaryota</taxon>
        <taxon>Metazoa</taxon>
        <taxon>Spiralia</taxon>
        <taxon>Lophotrochozoa</taxon>
        <taxon>Mollusca</taxon>
        <taxon>Gastropoda</taxon>
        <taxon>Caenogastropoda</taxon>
        <taxon>Littorinimorpha</taxon>
        <taxon>Littorinoidea</taxon>
        <taxon>Littorinidae</taxon>
        <taxon>Littorina</taxon>
    </lineage>
</organism>
<dbReference type="EMBL" id="JBAMIC010000002">
    <property type="protein sequence ID" value="KAK7113119.1"/>
    <property type="molecule type" value="Genomic_DNA"/>
</dbReference>
<protein>
    <submittedName>
        <fullName evidence="2">Uncharacterized protein</fullName>
    </submittedName>
</protein>
<feature type="signal peptide" evidence="1">
    <location>
        <begin position="1"/>
        <end position="20"/>
    </location>
</feature>
<evidence type="ECO:0000313" key="3">
    <source>
        <dbReference type="Proteomes" id="UP001374579"/>
    </source>
</evidence>
<reference evidence="2 3" key="1">
    <citation type="submission" date="2024-02" db="EMBL/GenBank/DDBJ databases">
        <title>Chromosome-scale genome assembly of the rough periwinkle Littorina saxatilis.</title>
        <authorList>
            <person name="De Jode A."/>
            <person name="Faria R."/>
            <person name="Formenti G."/>
            <person name="Sims Y."/>
            <person name="Smith T.P."/>
            <person name="Tracey A."/>
            <person name="Wood J.M.D."/>
            <person name="Zagrodzka Z.B."/>
            <person name="Johannesson K."/>
            <person name="Butlin R.K."/>
            <person name="Leder E.H."/>
        </authorList>
    </citation>
    <scope>NUCLEOTIDE SEQUENCE [LARGE SCALE GENOMIC DNA]</scope>
    <source>
        <strain evidence="2">Snail1</strain>
        <tissue evidence="2">Muscle</tissue>
    </source>
</reference>
<name>A0AAN9GLZ9_9CAEN</name>
<evidence type="ECO:0000256" key="1">
    <source>
        <dbReference type="SAM" id="SignalP"/>
    </source>
</evidence>
<sequence length="80" mass="9018">MARILAALCLLLACMCVTEGFLHQSEYIHMDQPCPPEEKCPRRPDAVCKMDCIEVDAQGKGNDCVYHFYDAAGTFVPCWF</sequence>
<accession>A0AAN9GLZ9</accession>
<keyword evidence="1" id="KW-0732">Signal</keyword>
<comment type="caution">
    <text evidence="2">The sequence shown here is derived from an EMBL/GenBank/DDBJ whole genome shotgun (WGS) entry which is preliminary data.</text>
</comment>
<dbReference type="AlphaFoldDB" id="A0AAN9GLZ9"/>
<keyword evidence="3" id="KW-1185">Reference proteome</keyword>
<gene>
    <name evidence="2" type="ORF">V1264_012466</name>
</gene>
<evidence type="ECO:0000313" key="2">
    <source>
        <dbReference type="EMBL" id="KAK7113119.1"/>
    </source>
</evidence>
<proteinExistence type="predicted"/>